<dbReference type="Proteomes" id="UP000324194">
    <property type="component" value="Chromosome 1"/>
</dbReference>
<dbReference type="NCBIfam" id="NF033890">
    <property type="entry name" value="DotM_IcmP_IVB"/>
    <property type="match status" value="1"/>
</dbReference>
<keyword evidence="4" id="KW-1185">Reference proteome</keyword>
<dbReference type="InterPro" id="IPR049921">
    <property type="entry name" value="DotM-like"/>
</dbReference>
<dbReference type="InterPro" id="IPR056464">
    <property type="entry name" value="DotM_C"/>
</dbReference>
<name>A0A5E4PJY7_9COXI</name>
<dbReference type="Pfam" id="PF23127">
    <property type="entry name" value="DotM_C"/>
    <property type="match status" value="1"/>
</dbReference>
<dbReference type="EMBL" id="LR699119">
    <property type="protein sequence ID" value="VVC76691.1"/>
    <property type="molecule type" value="Genomic_DNA"/>
</dbReference>
<evidence type="ECO:0000313" key="3">
    <source>
        <dbReference type="EMBL" id="VVC76691.1"/>
    </source>
</evidence>
<organism evidence="3 4">
    <name type="scientific">Aquicella siphonis</name>
    <dbReference type="NCBI Taxonomy" id="254247"/>
    <lineage>
        <taxon>Bacteria</taxon>
        <taxon>Pseudomonadati</taxon>
        <taxon>Pseudomonadota</taxon>
        <taxon>Gammaproteobacteria</taxon>
        <taxon>Legionellales</taxon>
        <taxon>Coxiellaceae</taxon>
        <taxon>Aquicella</taxon>
    </lineage>
</organism>
<dbReference type="AlphaFoldDB" id="A0A5E4PJY7"/>
<evidence type="ECO:0000256" key="1">
    <source>
        <dbReference type="SAM" id="Phobius"/>
    </source>
</evidence>
<evidence type="ECO:0000313" key="4">
    <source>
        <dbReference type="Proteomes" id="UP000324194"/>
    </source>
</evidence>
<sequence length="382" mass="42954">MPAAAPQGGGQGDNSAGILWGIAAIFAAIGVIWYVFKTSLVRAYLTIKIYELDLLSYLGNLFHHPYYFEPLRQALFSARYNAATITFNDLVTIGSNVGVWLRLPFVVLLLVLAVIVYVGNTTRVYKRIYNMKEFAKLESKNWPQITPILNLDLIKTDIDTGPWAMALTPMQFCKRYKLLEEVRPQRREGMSRKDWDKIEVVLKRGEANKIFSMQLGPLWAGANRLPPHARALFAVFAARINADSQAAAKLLAQIAASSLSKELNFAGADELLKKHENTKLVQKVVQSHAYVTTVMAAMLLAARDDGVQASADFLWLKPRDRRLWYTLNTVGRQTPFIEVAGIFAHWVAEREAGRKLMVPMVEEATNAVELALKEVVYRPEEE</sequence>
<gene>
    <name evidence="3" type="ORF">AQUSIP_20150</name>
</gene>
<accession>A0A5E4PJY7</accession>
<dbReference type="KEGG" id="asip:AQUSIP_20150"/>
<proteinExistence type="predicted"/>
<keyword evidence="1" id="KW-0812">Transmembrane</keyword>
<evidence type="ECO:0000259" key="2">
    <source>
        <dbReference type="Pfam" id="PF23127"/>
    </source>
</evidence>
<feature type="transmembrane region" description="Helical" evidence="1">
    <location>
        <begin position="18"/>
        <end position="36"/>
    </location>
</feature>
<feature type="domain" description="DotM C-terminal cytoplasmic" evidence="2">
    <location>
        <begin position="206"/>
        <end position="369"/>
    </location>
</feature>
<reference evidence="3 4" key="1">
    <citation type="submission" date="2019-08" db="EMBL/GenBank/DDBJ databases">
        <authorList>
            <person name="Guy L."/>
        </authorList>
    </citation>
    <scope>NUCLEOTIDE SEQUENCE [LARGE SCALE GENOMIC DNA]</scope>
    <source>
        <strain evidence="3 4">SGT-108</strain>
    </source>
</reference>
<dbReference type="OrthoDB" id="5616932at2"/>
<keyword evidence="1" id="KW-0472">Membrane</keyword>
<protein>
    <recommendedName>
        <fullName evidence="2">DotM C-terminal cytoplasmic domain-containing protein</fullName>
    </recommendedName>
</protein>
<keyword evidence="1" id="KW-1133">Transmembrane helix</keyword>
<dbReference type="RefSeq" id="WP_148339997.1">
    <property type="nucleotide sequence ID" value="NZ_LR699119.1"/>
</dbReference>
<feature type="transmembrane region" description="Helical" evidence="1">
    <location>
        <begin position="99"/>
        <end position="119"/>
    </location>
</feature>